<dbReference type="InterPro" id="IPR008969">
    <property type="entry name" value="CarboxyPept-like_regulatory"/>
</dbReference>
<evidence type="ECO:0000313" key="9">
    <source>
        <dbReference type="Proteomes" id="UP000320390"/>
    </source>
</evidence>
<sequence>MKHEGEEDWLAHARWVRGLARDVLRDAQRAEDVSQEALLAAWQSDLDGGQDPAGLRRWLAATARNLARMTVRSESNRRAREVEAGSARGNASGAAGASGGAAGVDERIELQRRVAEAVAALAPEDREVVVLRYFDGLAPREIARRLNTTPNAVSSRLSRARGKLRQDLGDRDLRSWAMAAAGLGSLTAEGFRAESFRATASHAGCSAPSGASSASSLATTWLVPIAMKKFAVLVAALLSLVLLGSLWRGAEPSGSEERLAAAPELPEPAMEVTLVDLLEVQAPEGSSARADAAADVTDVAQLAPPEPAAPEMHGLSATTGAVLVRVLHEGTEEPMPHVGVSLARFSTSRWHDSVEVSTNARGERLFTSLPVGSVHARAWRNGSYVRSRPEASVEVEPGETAEIVLRVGGGMTLRGRVIDEQGRAVPGAEIWMSQGNGAPDTSLLAGYADAQGRFAIPHAKKLQCIGARAPGMQPSLQEMPGVYEPTDPEVGVTLVLQALGGELHGRVVTPSGAPVAQAVVKIVFAGVKSSGRPIPRDGGYAYPAAALLLKTDQRGGFSTDRLGSGAFRVVARGPRTDTGAQTVEIAPGGSAEVEVVVGDAGSLTGTLTDHLGQPVPGAHLSVTGAEWDLSFAEATTDEAGSYVFPMLCTGEVKVTVDTGRDGGGLEGTVLISAGQASEWSPSLPAPLALLGRAFSANGVPLNGFHVRGAAPGEEGPMAFFQVDVREDGTFEAPSCLDATYDLSLHLPGRWMGDALLQLNDMQAGSVAAEFVLEDAHLPTASLTGRVLDSGGNAIPVVLTIEGEHPLVLITRRLDNPMGEFHIPFLPPGEYVLSLDSEGHAPQTLELSPPLAGSEAREIPTFRLEAE</sequence>
<dbReference type="InterPro" id="IPR013784">
    <property type="entry name" value="Carb-bd-like_fold"/>
</dbReference>
<dbReference type="InterPro" id="IPR013325">
    <property type="entry name" value="RNA_pol_sigma_r2"/>
</dbReference>
<evidence type="ECO:0000256" key="3">
    <source>
        <dbReference type="ARBA" id="ARBA00023082"/>
    </source>
</evidence>
<dbReference type="Gene3D" id="1.10.1740.10">
    <property type="match status" value="1"/>
</dbReference>
<feature type="compositionally biased region" description="Low complexity" evidence="5">
    <location>
        <begin position="84"/>
        <end position="95"/>
    </location>
</feature>
<comment type="similarity">
    <text evidence="1">Belongs to the sigma-70 factor family. ECF subfamily.</text>
</comment>
<dbReference type="OrthoDB" id="283659at2"/>
<dbReference type="InterPro" id="IPR036388">
    <property type="entry name" value="WH-like_DNA-bd_sf"/>
</dbReference>
<dbReference type="CDD" id="cd06171">
    <property type="entry name" value="Sigma70_r4"/>
    <property type="match status" value="1"/>
</dbReference>
<evidence type="ECO:0000256" key="1">
    <source>
        <dbReference type="ARBA" id="ARBA00010641"/>
    </source>
</evidence>
<dbReference type="Gene3D" id="1.10.10.10">
    <property type="entry name" value="Winged helix-like DNA-binding domain superfamily/Winged helix DNA-binding domain"/>
    <property type="match status" value="1"/>
</dbReference>
<dbReference type="PANTHER" id="PTHR43133:SF25">
    <property type="entry name" value="RNA POLYMERASE SIGMA FACTOR RFAY-RELATED"/>
    <property type="match status" value="1"/>
</dbReference>
<evidence type="ECO:0000256" key="4">
    <source>
        <dbReference type="ARBA" id="ARBA00023163"/>
    </source>
</evidence>
<dbReference type="Pfam" id="PF08281">
    <property type="entry name" value="Sigma70_r4_2"/>
    <property type="match status" value="1"/>
</dbReference>
<dbReference type="EMBL" id="CP036434">
    <property type="protein sequence ID" value="QDV08272.1"/>
    <property type="molecule type" value="Genomic_DNA"/>
</dbReference>
<evidence type="ECO:0000256" key="2">
    <source>
        <dbReference type="ARBA" id="ARBA00023015"/>
    </source>
</evidence>
<protein>
    <submittedName>
        <fullName evidence="8">ECF RNA polymerase sigma factor SigK</fullName>
    </submittedName>
</protein>
<dbReference type="NCBIfam" id="TIGR02937">
    <property type="entry name" value="sigma70-ECF"/>
    <property type="match status" value="1"/>
</dbReference>
<organism evidence="8 9">
    <name type="scientific">Saltatorellus ferox</name>
    <dbReference type="NCBI Taxonomy" id="2528018"/>
    <lineage>
        <taxon>Bacteria</taxon>
        <taxon>Pseudomonadati</taxon>
        <taxon>Planctomycetota</taxon>
        <taxon>Planctomycetia</taxon>
        <taxon>Planctomycetia incertae sedis</taxon>
        <taxon>Saltatorellus</taxon>
    </lineage>
</organism>
<feature type="domain" description="RNA polymerase sigma factor 70 region 4 type 2" evidence="7">
    <location>
        <begin position="112"/>
        <end position="164"/>
    </location>
</feature>
<reference evidence="8 9" key="1">
    <citation type="submission" date="2019-02" db="EMBL/GenBank/DDBJ databases">
        <title>Deep-cultivation of Planctomycetes and their phenomic and genomic characterization uncovers novel biology.</title>
        <authorList>
            <person name="Wiegand S."/>
            <person name="Jogler M."/>
            <person name="Boedeker C."/>
            <person name="Pinto D."/>
            <person name="Vollmers J."/>
            <person name="Rivas-Marin E."/>
            <person name="Kohn T."/>
            <person name="Peeters S.H."/>
            <person name="Heuer A."/>
            <person name="Rast P."/>
            <person name="Oberbeckmann S."/>
            <person name="Bunk B."/>
            <person name="Jeske O."/>
            <person name="Meyerdierks A."/>
            <person name="Storesund J.E."/>
            <person name="Kallscheuer N."/>
            <person name="Luecker S."/>
            <person name="Lage O.M."/>
            <person name="Pohl T."/>
            <person name="Merkel B.J."/>
            <person name="Hornburger P."/>
            <person name="Mueller R.-W."/>
            <person name="Bruemmer F."/>
            <person name="Labrenz M."/>
            <person name="Spormann A.M."/>
            <person name="Op den Camp H."/>
            <person name="Overmann J."/>
            <person name="Amann R."/>
            <person name="Jetten M.S.M."/>
            <person name="Mascher T."/>
            <person name="Medema M.H."/>
            <person name="Devos D.P."/>
            <person name="Kaster A.-K."/>
            <person name="Ovreas L."/>
            <person name="Rohde M."/>
            <person name="Galperin M.Y."/>
            <person name="Jogler C."/>
        </authorList>
    </citation>
    <scope>NUCLEOTIDE SEQUENCE [LARGE SCALE GENOMIC DNA]</scope>
    <source>
        <strain evidence="8 9">Poly30</strain>
    </source>
</reference>
<proteinExistence type="inferred from homology"/>
<keyword evidence="3" id="KW-0731">Sigma factor</keyword>
<feature type="region of interest" description="Disordered" evidence="5">
    <location>
        <begin position="71"/>
        <end position="102"/>
    </location>
</feature>
<feature type="compositionally biased region" description="Basic and acidic residues" evidence="5">
    <location>
        <begin position="74"/>
        <end position="83"/>
    </location>
</feature>
<keyword evidence="9" id="KW-1185">Reference proteome</keyword>
<dbReference type="PANTHER" id="PTHR43133">
    <property type="entry name" value="RNA POLYMERASE ECF-TYPE SIGMA FACTO"/>
    <property type="match status" value="1"/>
</dbReference>
<dbReference type="AlphaFoldDB" id="A0A518EW05"/>
<dbReference type="SUPFAM" id="SSF88946">
    <property type="entry name" value="Sigma2 domain of RNA polymerase sigma factors"/>
    <property type="match status" value="1"/>
</dbReference>
<dbReference type="GO" id="GO:0006352">
    <property type="term" value="P:DNA-templated transcription initiation"/>
    <property type="evidence" value="ECO:0007669"/>
    <property type="project" value="InterPro"/>
</dbReference>
<dbReference type="Gene3D" id="2.60.40.1120">
    <property type="entry name" value="Carboxypeptidase-like, regulatory domain"/>
    <property type="match status" value="1"/>
</dbReference>
<dbReference type="RefSeq" id="WP_145200623.1">
    <property type="nucleotide sequence ID" value="NZ_CP036434.1"/>
</dbReference>
<dbReference type="GO" id="GO:0003677">
    <property type="term" value="F:DNA binding"/>
    <property type="evidence" value="ECO:0007669"/>
    <property type="project" value="InterPro"/>
</dbReference>
<evidence type="ECO:0000259" key="7">
    <source>
        <dbReference type="Pfam" id="PF08281"/>
    </source>
</evidence>
<dbReference type="InterPro" id="IPR013324">
    <property type="entry name" value="RNA_pol_sigma_r3/r4-like"/>
</dbReference>
<evidence type="ECO:0000313" key="8">
    <source>
        <dbReference type="EMBL" id="QDV08272.1"/>
    </source>
</evidence>
<dbReference type="InterPro" id="IPR007627">
    <property type="entry name" value="RNA_pol_sigma70_r2"/>
</dbReference>
<feature type="domain" description="RNA polymerase sigma-70 region 2" evidence="6">
    <location>
        <begin position="11"/>
        <end position="75"/>
    </location>
</feature>
<dbReference type="Pfam" id="PF04542">
    <property type="entry name" value="Sigma70_r2"/>
    <property type="match status" value="1"/>
</dbReference>
<name>A0A518EW05_9BACT</name>
<dbReference type="Proteomes" id="UP000320390">
    <property type="component" value="Chromosome"/>
</dbReference>
<dbReference type="InterPro" id="IPR014284">
    <property type="entry name" value="RNA_pol_sigma-70_dom"/>
</dbReference>
<accession>A0A518EW05</accession>
<dbReference type="GO" id="GO:0016987">
    <property type="term" value="F:sigma factor activity"/>
    <property type="evidence" value="ECO:0007669"/>
    <property type="project" value="UniProtKB-KW"/>
</dbReference>
<evidence type="ECO:0000259" key="6">
    <source>
        <dbReference type="Pfam" id="PF04542"/>
    </source>
</evidence>
<dbReference type="GO" id="GO:0030246">
    <property type="term" value="F:carbohydrate binding"/>
    <property type="evidence" value="ECO:0007669"/>
    <property type="project" value="InterPro"/>
</dbReference>
<keyword evidence="2" id="KW-0805">Transcription regulation</keyword>
<dbReference type="SUPFAM" id="SSF88659">
    <property type="entry name" value="Sigma3 and sigma4 domains of RNA polymerase sigma factors"/>
    <property type="match status" value="1"/>
</dbReference>
<dbReference type="InterPro" id="IPR039425">
    <property type="entry name" value="RNA_pol_sigma-70-like"/>
</dbReference>
<dbReference type="SUPFAM" id="SSF49464">
    <property type="entry name" value="Carboxypeptidase regulatory domain-like"/>
    <property type="match status" value="1"/>
</dbReference>
<dbReference type="InterPro" id="IPR013249">
    <property type="entry name" value="RNA_pol_sigma70_r4_t2"/>
</dbReference>
<gene>
    <name evidence="8" type="primary">sigK_4</name>
    <name evidence="8" type="ORF">Poly30_38090</name>
</gene>
<evidence type="ECO:0000256" key="5">
    <source>
        <dbReference type="SAM" id="MobiDB-lite"/>
    </source>
</evidence>
<keyword evidence="4" id="KW-0804">Transcription</keyword>
<dbReference type="SUPFAM" id="SSF49452">
    <property type="entry name" value="Starch-binding domain-like"/>
    <property type="match status" value="2"/>
</dbReference>